<accession>A0A250E8V9</accession>
<reference evidence="2 3" key="1">
    <citation type="journal article" date="2017" name="Genome Announc.">
        <title>Twelve Complete Reference Genomes of Clinical Isolates in the Capnocytophaga Genus.</title>
        <authorList>
            <person name="Villarma A."/>
            <person name="Gulvik C.A."/>
            <person name="Rowe L.A."/>
            <person name="Sheth M."/>
            <person name="Juieng P."/>
            <person name="Nicholson A.C."/>
            <person name="Loparev V.N."/>
            <person name="McQuiston J.R."/>
        </authorList>
    </citation>
    <scope>NUCLEOTIDE SEQUENCE [LARGE SCALE GENOMIC DNA]</scope>
    <source>
        <strain evidence="2 3">G7591</strain>
    </source>
</reference>
<dbReference type="Pfam" id="PF10908">
    <property type="entry name" value="Tlde1_dom"/>
    <property type="match status" value="1"/>
</dbReference>
<organism evidence="2 3">
    <name type="scientific">Capnocytophaga cynodegmi</name>
    <dbReference type="NCBI Taxonomy" id="28189"/>
    <lineage>
        <taxon>Bacteria</taxon>
        <taxon>Pseudomonadati</taxon>
        <taxon>Bacteroidota</taxon>
        <taxon>Flavobacteriia</taxon>
        <taxon>Flavobacteriales</taxon>
        <taxon>Flavobacteriaceae</taxon>
        <taxon>Capnocytophaga</taxon>
    </lineage>
</organism>
<dbReference type="EMBL" id="CP022378">
    <property type="protein sequence ID" value="ATA69281.1"/>
    <property type="molecule type" value="Genomic_DNA"/>
</dbReference>
<sequence>MPFLVNPDEKKVSKKVKVVEERLSLYFNGKFLIFRVKEEDKISKFSYRAVSGRPLKNGEFDYSKERQKMKGVGPLPEGKYYINPQEIQYSKNRTNTDKLKGYVGRGTMPGGEVSWGKGRVWIKPSQVYVDGILRDNFSIHGGEEAGSAGCIDLTDNDADFFQKIEKYREKSTKIKLVVKYEFIN</sequence>
<dbReference type="AlphaFoldDB" id="A0A250E8V9"/>
<dbReference type="KEGG" id="ccyn:CGC48_05145"/>
<evidence type="ECO:0000259" key="1">
    <source>
        <dbReference type="Pfam" id="PF10908"/>
    </source>
</evidence>
<dbReference type="InterPro" id="IPR021225">
    <property type="entry name" value="Tlde1_dom"/>
</dbReference>
<dbReference type="Proteomes" id="UP000242855">
    <property type="component" value="Chromosome"/>
</dbReference>
<name>A0A250E8V9_9FLAO</name>
<proteinExistence type="predicted"/>
<protein>
    <recommendedName>
        <fullName evidence="1">Tlde1 domain-containing protein</fullName>
    </recommendedName>
</protein>
<evidence type="ECO:0000313" key="3">
    <source>
        <dbReference type="Proteomes" id="UP000242855"/>
    </source>
</evidence>
<feature type="domain" description="Tlde1" evidence="1">
    <location>
        <begin position="65"/>
        <end position="172"/>
    </location>
</feature>
<evidence type="ECO:0000313" key="2">
    <source>
        <dbReference type="EMBL" id="ATA69281.1"/>
    </source>
</evidence>
<gene>
    <name evidence="2" type="ORF">CGC48_05145</name>
</gene>